<accession>A0ABD2MR53</accession>
<protein>
    <submittedName>
        <fullName evidence="1">Uncharacterized protein</fullName>
    </submittedName>
</protein>
<proteinExistence type="predicted"/>
<reference evidence="1 2" key="1">
    <citation type="journal article" date="2021" name="BMC Biol.">
        <title>Horizontally acquired antibacterial genes associated with adaptive radiation of ladybird beetles.</title>
        <authorList>
            <person name="Li H.S."/>
            <person name="Tang X.F."/>
            <person name="Huang Y.H."/>
            <person name="Xu Z.Y."/>
            <person name="Chen M.L."/>
            <person name="Du X.Y."/>
            <person name="Qiu B.Y."/>
            <person name="Chen P.T."/>
            <person name="Zhang W."/>
            <person name="Slipinski A."/>
            <person name="Escalona H.E."/>
            <person name="Waterhouse R.M."/>
            <person name="Zwick A."/>
            <person name="Pang H."/>
        </authorList>
    </citation>
    <scope>NUCLEOTIDE SEQUENCE [LARGE SCALE GENOMIC DNA]</scope>
    <source>
        <strain evidence="1">SYSU2018</strain>
    </source>
</reference>
<gene>
    <name evidence="1" type="ORF">HHI36_008001</name>
</gene>
<dbReference type="Proteomes" id="UP001516400">
    <property type="component" value="Unassembled WGS sequence"/>
</dbReference>
<name>A0ABD2MR53_9CUCU</name>
<comment type="caution">
    <text evidence="1">The sequence shown here is derived from an EMBL/GenBank/DDBJ whole genome shotgun (WGS) entry which is preliminary data.</text>
</comment>
<keyword evidence="2" id="KW-1185">Reference proteome</keyword>
<evidence type="ECO:0000313" key="2">
    <source>
        <dbReference type="Proteomes" id="UP001516400"/>
    </source>
</evidence>
<evidence type="ECO:0000313" key="1">
    <source>
        <dbReference type="EMBL" id="KAL3268914.1"/>
    </source>
</evidence>
<dbReference type="AlphaFoldDB" id="A0ABD2MR53"/>
<sequence length="114" mass="13778">MRTLHLQLEKKSMKYCHITENIMHHLRKELQKFDMKKVHIKYIKTMDDLMRHENTEYICKSEKQSRAIWDVICKEERHIKARPASEFLTGNGFNNSLVSGKDCRMNLWLSPEKW</sequence>
<dbReference type="EMBL" id="JABFTP020000021">
    <property type="protein sequence ID" value="KAL3268914.1"/>
    <property type="molecule type" value="Genomic_DNA"/>
</dbReference>
<organism evidence="1 2">
    <name type="scientific">Cryptolaemus montrouzieri</name>
    <dbReference type="NCBI Taxonomy" id="559131"/>
    <lineage>
        <taxon>Eukaryota</taxon>
        <taxon>Metazoa</taxon>
        <taxon>Ecdysozoa</taxon>
        <taxon>Arthropoda</taxon>
        <taxon>Hexapoda</taxon>
        <taxon>Insecta</taxon>
        <taxon>Pterygota</taxon>
        <taxon>Neoptera</taxon>
        <taxon>Endopterygota</taxon>
        <taxon>Coleoptera</taxon>
        <taxon>Polyphaga</taxon>
        <taxon>Cucujiformia</taxon>
        <taxon>Coccinelloidea</taxon>
        <taxon>Coccinellidae</taxon>
        <taxon>Scymninae</taxon>
        <taxon>Scymnini</taxon>
        <taxon>Cryptolaemus</taxon>
    </lineage>
</organism>